<dbReference type="PANTHER" id="PTHR11241">
    <property type="entry name" value="DEOXYURIDINE 5'-TRIPHOSPHATE NUCLEOTIDOHYDROLASE"/>
    <property type="match status" value="1"/>
</dbReference>
<reference evidence="5" key="1">
    <citation type="journal article" date="2020" name="Nature">
        <title>Giant virus diversity and host interactions through global metagenomics.</title>
        <authorList>
            <person name="Schulz F."/>
            <person name="Roux S."/>
            <person name="Paez-Espino D."/>
            <person name="Jungbluth S."/>
            <person name="Walsh D.A."/>
            <person name="Denef V.J."/>
            <person name="McMahon K.D."/>
            <person name="Konstantinidis K.T."/>
            <person name="Eloe-Fadrosh E.A."/>
            <person name="Kyrpides N.C."/>
            <person name="Woyke T."/>
        </authorList>
    </citation>
    <scope>NUCLEOTIDE SEQUENCE</scope>
    <source>
        <strain evidence="5">GVMAG-M-3300023174-60</strain>
    </source>
</reference>
<dbReference type="GO" id="GO:0004170">
    <property type="term" value="F:dUTP diphosphatase activity"/>
    <property type="evidence" value="ECO:0007669"/>
    <property type="project" value="UniProtKB-EC"/>
</dbReference>
<evidence type="ECO:0000256" key="1">
    <source>
        <dbReference type="ARBA" id="ARBA00006581"/>
    </source>
</evidence>
<dbReference type="EC" id="3.6.1.23" evidence="2"/>
<evidence type="ECO:0000259" key="4">
    <source>
        <dbReference type="Pfam" id="PF00692"/>
    </source>
</evidence>
<accession>A0A6C0DYH6</accession>
<dbReference type="InterPro" id="IPR029054">
    <property type="entry name" value="dUTPase-like"/>
</dbReference>
<dbReference type="Pfam" id="PF00692">
    <property type="entry name" value="dUTPase"/>
    <property type="match status" value="1"/>
</dbReference>
<sequence>MDFWYDLELLVLNEEGKQAADFYKNEYNLSDSNAGFDLYSSEDVYVEQTPQFIPFGIIARLIKVQPMPGGTSNDYLKTDSHFWLMCRSSIYKTGLIMGNSTGTIDKSYRGELKAPVWSMTADSRVARGDRLFQIVAPDMGWIRNIRVVNSMPNTERGVGGFGSTGK</sequence>
<dbReference type="Gene3D" id="2.70.40.10">
    <property type="match status" value="1"/>
</dbReference>
<feature type="domain" description="dUTPase-like" evidence="4">
    <location>
        <begin position="85"/>
        <end position="165"/>
    </location>
</feature>
<dbReference type="GO" id="GO:0006226">
    <property type="term" value="P:dUMP biosynthetic process"/>
    <property type="evidence" value="ECO:0007669"/>
    <property type="project" value="InterPro"/>
</dbReference>
<dbReference type="SUPFAM" id="SSF51283">
    <property type="entry name" value="dUTPase-like"/>
    <property type="match status" value="1"/>
</dbReference>
<dbReference type="EMBL" id="MN739677">
    <property type="protein sequence ID" value="QHT20225.1"/>
    <property type="molecule type" value="Genomic_DNA"/>
</dbReference>
<dbReference type="PANTHER" id="PTHR11241:SF0">
    <property type="entry name" value="DEOXYURIDINE 5'-TRIPHOSPHATE NUCLEOTIDOHYDROLASE"/>
    <property type="match status" value="1"/>
</dbReference>
<organism evidence="5">
    <name type="scientific">viral metagenome</name>
    <dbReference type="NCBI Taxonomy" id="1070528"/>
    <lineage>
        <taxon>unclassified sequences</taxon>
        <taxon>metagenomes</taxon>
        <taxon>organismal metagenomes</taxon>
    </lineage>
</organism>
<protein>
    <recommendedName>
        <fullName evidence="2">dUTP diphosphatase</fullName>
        <ecNumber evidence="2">3.6.1.23</ecNumber>
    </recommendedName>
</protein>
<evidence type="ECO:0000313" key="5">
    <source>
        <dbReference type="EMBL" id="QHT20225.1"/>
    </source>
</evidence>
<dbReference type="GO" id="GO:0046081">
    <property type="term" value="P:dUTP catabolic process"/>
    <property type="evidence" value="ECO:0007669"/>
    <property type="project" value="InterPro"/>
</dbReference>
<comment type="similarity">
    <text evidence="1">Belongs to the dUTPase family.</text>
</comment>
<keyword evidence="3" id="KW-0546">Nucleotide metabolism</keyword>
<proteinExistence type="inferred from homology"/>
<dbReference type="InterPro" id="IPR008181">
    <property type="entry name" value="dUTPase"/>
</dbReference>
<dbReference type="GO" id="GO:0000287">
    <property type="term" value="F:magnesium ion binding"/>
    <property type="evidence" value="ECO:0007669"/>
    <property type="project" value="InterPro"/>
</dbReference>
<dbReference type="InterPro" id="IPR036157">
    <property type="entry name" value="dUTPase-like_sf"/>
</dbReference>
<evidence type="ECO:0000256" key="3">
    <source>
        <dbReference type="ARBA" id="ARBA00023080"/>
    </source>
</evidence>
<name>A0A6C0DYH6_9ZZZZ</name>
<dbReference type="AlphaFoldDB" id="A0A6C0DYH6"/>
<evidence type="ECO:0000256" key="2">
    <source>
        <dbReference type="ARBA" id="ARBA00012379"/>
    </source>
</evidence>